<dbReference type="Gene3D" id="1.10.10.10">
    <property type="entry name" value="Winged helix-like DNA-binding domain superfamily/Winged helix DNA-binding domain"/>
    <property type="match status" value="1"/>
</dbReference>
<gene>
    <name evidence="1" type="ORF">PPERSA_02774</name>
</gene>
<dbReference type="EMBL" id="LDAU01000233">
    <property type="protein sequence ID" value="KRW98626.1"/>
    <property type="molecule type" value="Genomic_DNA"/>
</dbReference>
<evidence type="ECO:0000313" key="2">
    <source>
        <dbReference type="Proteomes" id="UP000054937"/>
    </source>
</evidence>
<dbReference type="InterPro" id="IPR036390">
    <property type="entry name" value="WH_DNA-bd_sf"/>
</dbReference>
<dbReference type="InParanoid" id="A0A0V0Q8Q6"/>
<dbReference type="SUPFAM" id="SSF46785">
    <property type="entry name" value="Winged helix' DNA-binding domain"/>
    <property type="match status" value="1"/>
</dbReference>
<name>A0A0V0Q8Q6_PSEPJ</name>
<dbReference type="InterPro" id="IPR036388">
    <property type="entry name" value="WH-like_DNA-bd_sf"/>
</dbReference>
<sequence length="177" mass="20875">MNKKTLKNVINKENFQIKSADLVQKLIQKQENTLISDLETLINIIFTNFQDLKVFEQAYRIGLISRIAVNNQKILEKGQSLQNQEINILDKMIKYLGYSRMSPSTILITDFNRFIASTFKNTEASLVKILKKEKLLDKKFLFTLVYTDLKPYFILDQKLYEKALKAMHDRQYIEEKE</sequence>
<proteinExistence type="predicted"/>
<dbReference type="AlphaFoldDB" id="A0A0V0Q8Q6"/>
<dbReference type="Proteomes" id="UP000054937">
    <property type="component" value="Unassembled WGS sequence"/>
</dbReference>
<evidence type="ECO:0000313" key="1">
    <source>
        <dbReference type="EMBL" id="KRW98626.1"/>
    </source>
</evidence>
<comment type="caution">
    <text evidence="1">The sequence shown here is derived from an EMBL/GenBank/DDBJ whole genome shotgun (WGS) entry which is preliminary data.</text>
</comment>
<accession>A0A0V0Q8Q6</accession>
<protein>
    <submittedName>
        <fullName evidence="1">Uncharacterized protein</fullName>
    </submittedName>
</protein>
<keyword evidence="2" id="KW-1185">Reference proteome</keyword>
<organism evidence="1 2">
    <name type="scientific">Pseudocohnilembus persalinus</name>
    <name type="common">Ciliate</name>
    <dbReference type="NCBI Taxonomy" id="266149"/>
    <lineage>
        <taxon>Eukaryota</taxon>
        <taxon>Sar</taxon>
        <taxon>Alveolata</taxon>
        <taxon>Ciliophora</taxon>
        <taxon>Intramacronucleata</taxon>
        <taxon>Oligohymenophorea</taxon>
        <taxon>Scuticociliatia</taxon>
        <taxon>Philasterida</taxon>
        <taxon>Pseudocohnilembidae</taxon>
        <taxon>Pseudocohnilembus</taxon>
    </lineage>
</organism>
<reference evidence="1 2" key="1">
    <citation type="journal article" date="2015" name="Sci. Rep.">
        <title>Genome of the facultative scuticociliatosis pathogen Pseudocohnilembus persalinus provides insight into its virulence through horizontal gene transfer.</title>
        <authorList>
            <person name="Xiong J."/>
            <person name="Wang G."/>
            <person name="Cheng J."/>
            <person name="Tian M."/>
            <person name="Pan X."/>
            <person name="Warren A."/>
            <person name="Jiang C."/>
            <person name="Yuan D."/>
            <person name="Miao W."/>
        </authorList>
    </citation>
    <scope>NUCLEOTIDE SEQUENCE [LARGE SCALE GENOMIC DNA]</scope>
    <source>
        <strain evidence="1">36N120E</strain>
    </source>
</reference>